<dbReference type="HOGENOM" id="CLU_007946_12_1_1"/>
<sequence length="597" mass="66381">MENSASSHREILISLIPLKFCEDVDLIDSRIQIIMKFSINKNQTTKSTSTIETNSINSDVDLFDEQSQLEHKKTLKRDLSARHISMMAIGGALGPGLLIGTGTALATAGPASVLIAFSVIGLVVYCVMCSLGEMATYIPLPDGLAGYGSRYVDPALGFTMGYSYLLKYFISTANQYVSGALAIQYWIAPETVNPGVWIAVYLILVVGINFAGVRYLGEVEFWLSSLKVCVIIGLIICMIIIMLGGGPNHDRLGFRFWKNPGAFATYKDIPDSKGKFVAFLSVLVNAVFAFLGTELVGVMVGEAQNPRRNIPRAIRLTFYRIVVFYVLSVFVLGCCVAYDDPQLNLTSKTTANASPFVIAIKNASIPVLPHIVNGSILLFTFSSSNSDLYVASRTLYGLSLRGEAPVCFSYTNKRGVPYYSLLLSAVFTMLAFMAVSTNSKLVFDYFVSYVSMFGLLIWISILVSHIYFIKACNKQGVDRNSFVYQAPFAPYSTYLALSICCLVALIKNFTVFIGSFDYKTFVAGYISIPFYFILLFGYKIVTNTKGIKSEEVDLFSYKDVIDKEEHEYLMKKEEDLKMFEHSKGVGWFYRKFIGWIF</sequence>
<name>B5RT29_DEBHA</name>
<dbReference type="GO" id="GO:0016020">
    <property type="term" value="C:membrane"/>
    <property type="evidence" value="ECO:0007669"/>
    <property type="project" value="UniProtKB-SubCell"/>
</dbReference>
<dbReference type="PROSITE" id="PS00218">
    <property type="entry name" value="AMINO_ACID_PERMEASE_1"/>
    <property type="match status" value="1"/>
</dbReference>
<evidence type="ECO:0000256" key="5">
    <source>
        <dbReference type="ARBA" id="ARBA00022970"/>
    </source>
</evidence>
<evidence type="ECO:0000256" key="7">
    <source>
        <dbReference type="ARBA" id="ARBA00023136"/>
    </source>
</evidence>
<dbReference type="InterPro" id="IPR004840">
    <property type="entry name" value="Amino_acid_permease_CS"/>
</dbReference>
<dbReference type="FunFam" id="1.20.1740.10:FF:000006">
    <property type="entry name" value="General amino acid permease"/>
    <property type="match status" value="1"/>
</dbReference>
<keyword evidence="3" id="KW-0813">Transport</keyword>
<feature type="transmembrane region" description="Helical" evidence="8">
    <location>
        <begin position="447"/>
        <end position="468"/>
    </location>
</feature>
<evidence type="ECO:0000256" key="8">
    <source>
        <dbReference type="SAM" id="Phobius"/>
    </source>
</evidence>
<dbReference type="PANTHER" id="PTHR43341:SF9">
    <property type="entry name" value="DICARBOXYLIC AMINO ACID PERMEASE"/>
    <property type="match status" value="1"/>
</dbReference>
<dbReference type="Proteomes" id="UP000000599">
    <property type="component" value="Chromosome B"/>
</dbReference>
<comment type="similarity">
    <text evidence="2">Belongs to the amino acid-polyamine-organocation (APC) superfamily. YAT (TC 2.A.3.10) family.</text>
</comment>
<feature type="transmembrane region" description="Helical" evidence="8">
    <location>
        <begin position="488"/>
        <end position="506"/>
    </location>
</feature>
<feature type="transmembrane region" description="Helical" evidence="8">
    <location>
        <begin position="276"/>
        <end position="297"/>
    </location>
</feature>
<dbReference type="Pfam" id="PF00324">
    <property type="entry name" value="AA_permease"/>
    <property type="match status" value="1"/>
</dbReference>
<feature type="transmembrane region" description="Helical" evidence="8">
    <location>
        <begin position="194"/>
        <end position="216"/>
    </location>
</feature>
<dbReference type="eggNOG" id="KOG1286">
    <property type="taxonomic scope" value="Eukaryota"/>
</dbReference>
<keyword evidence="11" id="KW-1185">Reference proteome</keyword>
<dbReference type="Gene3D" id="1.20.1740.10">
    <property type="entry name" value="Amino acid/polyamine transporter I"/>
    <property type="match status" value="1"/>
</dbReference>
<feature type="transmembrane region" description="Helical" evidence="8">
    <location>
        <begin position="318"/>
        <end position="339"/>
    </location>
</feature>
<dbReference type="GO" id="GO:0015171">
    <property type="term" value="F:amino acid transmembrane transporter activity"/>
    <property type="evidence" value="ECO:0007669"/>
    <property type="project" value="UniProtKB-ARBA"/>
</dbReference>
<dbReference type="PANTHER" id="PTHR43341">
    <property type="entry name" value="AMINO ACID PERMEASE"/>
    <property type="match status" value="1"/>
</dbReference>
<dbReference type="KEGG" id="dha:DEHA2B02332g"/>
<gene>
    <name evidence="10" type="ordered locus">DEHA2B02332g</name>
</gene>
<dbReference type="InterPro" id="IPR004841">
    <property type="entry name" value="AA-permease/SLC12A_dom"/>
</dbReference>
<feature type="transmembrane region" description="Helical" evidence="8">
    <location>
        <begin position="111"/>
        <end position="131"/>
    </location>
</feature>
<dbReference type="InParanoid" id="B5RT29"/>
<feature type="transmembrane region" description="Helical" evidence="8">
    <location>
        <begin position="518"/>
        <end position="538"/>
    </location>
</feature>
<evidence type="ECO:0000256" key="6">
    <source>
        <dbReference type="ARBA" id="ARBA00022989"/>
    </source>
</evidence>
<keyword evidence="5" id="KW-0029">Amino-acid transport</keyword>
<accession>B5RT29</accession>
<comment type="subcellular location">
    <subcellularLocation>
        <location evidence="1">Membrane</location>
        <topology evidence="1">Multi-pass membrane protein</topology>
    </subcellularLocation>
</comment>
<proteinExistence type="inferred from homology"/>
<evidence type="ECO:0000259" key="9">
    <source>
        <dbReference type="Pfam" id="PF00324"/>
    </source>
</evidence>
<dbReference type="RefSeq" id="XP_002770063.1">
    <property type="nucleotide sequence ID" value="XM_002770017.1"/>
</dbReference>
<organism evidence="10 11">
    <name type="scientific">Debaryomyces hansenii (strain ATCC 36239 / CBS 767 / BCRC 21394 / JCM 1990 / NBRC 0083 / IGC 2968)</name>
    <name type="common">Yeast</name>
    <name type="synonym">Torulaspora hansenii</name>
    <dbReference type="NCBI Taxonomy" id="284592"/>
    <lineage>
        <taxon>Eukaryota</taxon>
        <taxon>Fungi</taxon>
        <taxon>Dikarya</taxon>
        <taxon>Ascomycota</taxon>
        <taxon>Saccharomycotina</taxon>
        <taxon>Pichiomycetes</taxon>
        <taxon>Debaryomycetaceae</taxon>
        <taxon>Debaryomyces</taxon>
    </lineage>
</organism>
<feature type="transmembrane region" description="Helical" evidence="8">
    <location>
        <begin position="84"/>
        <end position="105"/>
    </location>
</feature>
<dbReference type="AlphaFoldDB" id="B5RT29"/>
<dbReference type="InterPro" id="IPR050524">
    <property type="entry name" value="APC_YAT"/>
</dbReference>
<evidence type="ECO:0000313" key="10">
    <source>
        <dbReference type="EMBL" id="CAR65434.1"/>
    </source>
</evidence>
<evidence type="ECO:0000256" key="2">
    <source>
        <dbReference type="ARBA" id="ARBA00006983"/>
    </source>
</evidence>
<reference evidence="10 11" key="1">
    <citation type="journal article" date="2004" name="Nature">
        <title>Genome evolution in yeasts.</title>
        <authorList>
            <consortium name="Genolevures"/>
            <person name="Dujon B."/>
            <person name="Sherman D."/>
            <person name="Fischer G."/>
            <person name="Durrens P."/>
            <person name="Casaregola S."/>
            <person name="Lafontaine I."/>
            <person name="de Montigny J."/>
            <person name="Marck C."/>
            <person name="Neuveglise C."/>
            <person name="Talla E."/>
            <person name="Goffard N."/>
            <person name="Frangeul L."/>
            <person name="Aigle M."/>
            <person name="Anthouard V."/>
            <person name="Babour A."/>
            <person name="Barbe V."/>
            <person name="Barnay S."/>
            <person name="Blanchin S."/>
            <person name="Beckerich J.M."/>
            <person name="Beyne E."/>
            <person name="Bleykasten C."/>
            <person name="Boisrame A."/>
            <person name="Boyer J."/>
            <person name="Cattolico L."/>
            <person name="Confanioleri F."/>
            <person name="de Daruvar A."/>
            <person name="Despons L."/>
            <person name="Fabre E."/>
            <person name="Fairhead C."/>
            <person name="Ferry-Dumazet H."/>
            <person name="Groppi A."/>
            <person name="Hantraye F."/>
            <person name="Hennequin C."/>
            <person name="Jauniaux N."/>
            <person name="Joyet P."/>
            <person name="Kachouri R."/>
            <person name="Kerrest A."/>
            <person name="Koszul R."/>
            <person name="Lemaire M."/>
            <person name="Lesur I."/>
            <person name="Ma L."/>
            <person name="Muller H."/>
            <person name="Nicaud J.M."/>
            <person name="Nikolski M."/>
            <person name="Oztas S."/>
            <person name="Ozier-Kalogeropoulos O."/>
            <person name="Pellenz S."/>
            <person name="Potier S."/>
            <person name="Richard G.F."/>
            <person name="Straub M.L."/>
            <person name="Suleau A."/>
            <person name="Swennene D."/>
            <person name="Tekaia F."/>
            <person name="Wesolowski-Louvel M."/>
            <person name="Westhof E."/>
            <person name="Wirth B."/>
            <person name="Zeniou-Meyer M."/>
            <person name="Zivanovic I."/>
            <person name="Bolotin-Fukuhara M."/>
            <person name="Thierry A."/>
            <person name="Bouchier C."/>
            <person name="Caudron B."/>
            <person name="Scarpelli C."/>
            <person name="Gaillardin C."/>
            <person name="Weissenbach J."/>
            <person name="Wincker P."/>
            <person name="Souciet J.L."/>
        </authorList>
    </citation>
    <scope>NUCLEOTIDE SEQUENCE [LARGE SCALE GENOMIC DNA]</scope>
    <source>
        <strain evidence="11">ATCC 36239 / CBS 767 / BCRC 21394 / JCM 1990 / NBRC 0083 / IGC 2968</strain>
    </source>
</reference>
<evidence type="ECO:0000256" key="1">
    <source>
        <dbReference type="ARBA" id="ARBA00004141"/>
    </source>
</evidence>
<feature type="transmembrane region" description="Helical" evidence="8">
    <location>
        <begin position="418"/>
        <end position="435"/>
    </location>
</feature>
<keyword evidence="6 8" id="KW-1133">Transmembrane helix</keyword>
<evidence type="ECO:0000256" key="4">
    <source>
        <dbReference type="ARBA" id="ARBA00022692"/>
    </source>
</evidence>
<dbReference type="VEuPathDB" id="FungiDB:DEHA2B02332g"/>
<feature type="domain" description="Amino acid permease/ SLC12A" evidence="9">
    <location>
        <begin position="83"/>
        <end position="544"/>
    </location>
</feature>
<dbReference type="EMBL" id="CR382134">
    <property type="protein sequence ID" value="CAR65434.1"/>
    <property type="molecule type" value="Genomic_DNA"/>
</dbReference>
<feature type="transmembrane region" description="Helical" evidence="8">
    <location>
        <begin position="168"/>
        <end position="188"/>
    </location>
</feature>
<dbReference type="OMA" id="HIMNACI"/>
<keyword evidence="4 8" id="KW-0812">Transmembrane</keyword>
<dbReference type="OrthoDB" id="3900342at2759"/>
<feature type="transmembrane region" description="Helical" evidence="8">
    <location>
        <begin position="228"/>
        <end position="246"/>
    </location>
</feature>
<keyword evidence="7 8" id="KW-0472">Membrane</keyword>
<evidence type="ECO:0000313" key="11">
    <source>
        <dbReference type="Proteomes" id="UP000000599"/>
    </source>
</evidence>
<evidence type="ECO:0000256" key="3">
    <source>
        <dbReference type="ARBA" id="ARBA00022448"/>
    </source>
</evidence>
<dbReference type="GeneID" id="8998163"/>
<protein>
    <submittedName>
        <fullName evidence="10">DEHA2B02332p</fullName>
    </submittedName>
</protein>